<proteinExistence type="predicted"/>
<dbReference type="RefSeq" id="WP_131345254.1">
    <property type="nucleotide sequence ID" value="NZ_SJJZ01000004.1"/>
</dbReference>
<evidence type="ECO:0000313" key="2">
    <source>
        <dbReference type="EMBL" id="TCC04204.1"/>
    </source>
</evidence>
<reference evidence="2 3" key="1">
    <citation type="submission" date="2019-02" db="EMBL/GenBank/DDBJ databases">
        <title>Kribbella capetownensis sp. nov. and Kribbella speibonae sp. nov., isolated from soil.</title>
        <authorList>
            <person name="Curtis S.M."/>
            <person name="Norton I."/>
            <person name="Everest G.J."/>
            <person name="Meyers P.R."/>
        </authorList>
    </citation>
    <scope>NUCLEOTIDE SEQUENCE [LARGE SCALE GENOMIC DNA]</scope>
    <source>
        <strain evidence="2 3">KCTC 29219</strain>
    </source>
</reference>
<dbReference type="Proteomes" id="UP000292346">
    <property type="component" value="Unassembled WGS sequence"/>
</dbReference>
<sequence>MTANDLREMLQVTAAEGSDIVDLAEDAIAEHIQRRRIRSRRLAVGGVALAAAVVLAGTTWAVRPGGEHPPTASGPSTAALPPRLARSDLDNPSGMEAALRATLTVDASGCVRASSGQSGVTLVWPRGYTVRGDAQSFEILDRTNKVIAKSGTPLYIGGGGVDRFKDTWTGRDCATGGTLWLVGDITPSR</sequence>
<dbReference type="AlphaFoldDB" id="A0A4R0H4K2"/>
<organism evidence="2 3">
    <name type="scientific">Kribbella soli</name>
    <dbReference type="NCBI Taxonomy" id="1124743"/>
    <lineage>
        <taxon>Bacteria</taxon>
        <taxon>Bacillati</taxon>
        <taxon>Actinomycetota</taxon>
        <taxon>Actinomycetes</taxon>
        <taxon>Propionibacteriales</taxon>
        <taxon>Kribbellaceae</taxon>
        <taxon>Kribbella</taxon>
    </lineage>
</organism>
<evidence type="ECO:0000256" key="1">
    <source>
        <dbReference type="SAM" id="Phobius"/>
    </source>
</evidence>
<keyword evidence="3" id="KW-1185">Reference proteome</keyword>
<name>A0A4R0H4K2_9ACTN</name>
<feature type="transmembrane region" description="Helical" evidence="1">
    <location>
        <begin position="42"/>
        <end position="62"/>
    </location>
</feature>
<gene>
    <name evidence="2" type="ORF">E0H45_34550</name>
</gene>
<dbReference type="EMBL" id="SJJZ01000004">
    <property type="protein sequence ID" value="TCC04204.1"/>
    <property type="molecule type" value="Genomic_DNA"/>
</dbReference>
<accession>A0A4R0H4K2</accession>
<protein>
    <submittedName>
        <fullName evidence="2">Uncharacterized protein</fullName>
    </submittedName>
</protein>
<evidence type="ECO:0000313" key="3">
    <source>
        <dbReference type="Proteomes" id="UP000292346"/>
    </source>
</evidence>
<comment type="caution">
    <text evidence="2">The sequence shown here is derived from an EMBL/GenBank/DDBJ whole genome shotgun (WGS) entry which is preliminary data.</text>
</comment>
<keyword evidence="1" id="KW-0812">Transmembrane</keyword>
<dbReference type="OrthoDB" id="3825898at2"/>
<keyword evidence="1" id="KW-1133">Transmembrane helix</keyword>
<keyword evidence="1" id="KW-0472">Membrane</keyword>